<dbReference type="Gene3D" id="1.10.3810.10">
    <property type="entry name" value="Biosynthetic peptidoglycan transglycosylase-like"/>
    <property type="match status" value="1"/>
</dbReference>
<dbReference type="SUPFAM" id="SSF53955">
    <property type="entry name" value="Lysozyme-like"/>
    <property type="match status" value="1"/>
</dbReference>
<evidence type="ECO:0000256" key="10">
    <source>
        <dbReference type="ARBA" id="ARBA00023136"/>
    </source>
</evidence>
<keyword evidence="12" id="KW-0961">Cell wall biogenesis/degradation</keyword>
<dbReference type="Gene3D" id="3.40.710.10">
    <property type="entry name" value="DD-peptidase/beta-lactamase superfamily"/>
    <property type="match status" value="1"/>
</dbReference>
<keyword evidence="11" id="KW-0511">Multifunctional enzyme</keyword>
<evidence type="ECO:0000256" key="5">
    <source>
        <dbReference type="ARBA" id="ARBA00022676"/>
    </source>
</evidence>
<evidence type="ECO:0000256" key="8">
    <source>
        <dbReference type="ARBA" id="ARBA00022960"/>
    </source>
</evidence>
<keyword evidence="8" id="KW-0133">Cell shape</keyword>
<dbReference type="InterPro" id="IPR013783">
    <property type="entry name" value="Ig-like_fold"/>
</dbReference>
<feature type="domain" description="Fibronectin type-III" evidence="16">
    <location>
        <begin position="791"/>
        <end position="879"/>
    </location>
</feature>
<gene>
    <name evidence="17" type="ORF">CIG75_06045</name>
</gene>
<dbReference type="InterPro" id="IPR001460">
    <property type="entry name" value="PCN-bd_Tpept"/>
</dbReference>
<proteinExistence type="predicted"/>
<evidence type="ECO:0000256" key="2">
    <source>
        <dbReference type="ARBA" id="ARBA00022475"/>
    </source>
</evidence>
<dbReference type="CDD" id="cd00063">
    <property type="entry name" value="FN3"/>
    <property type="match status" value="2"/>
</dbReference>
<feature type="domain" description="Fibronectin type-III" evidence="16">
    <location>
        <begin position="981"/>
        <end position="1068"/>
    </location>
</feature>
<dbReference type="InterPro" id="IPR050396">
    <property type="entry name" value="Glycosyltr_51/Transpeptidase"/>
</dbReference>
<keyword evidence="2" id="KW-1003">Cell membrane</keyword>
<evidence type="ECO:0000256" key="1">
    <source>
        <dbReference type="ARBA" id="ARBA00004236"/>
    </source>
</evidence>
<keyword evidence="6" id="KW-0808">Transferase</keyword>
<dbReference type="GO" id="GO:0008360">
    <property type="term" value="P:regulation of cell shape"/>
    <property type="evidence" value="ECO:0007669"/>
    <property type="project" value="UniProtKB-KW"/>
</dbReference>
<keyword evidence="18" id="KW-1185">Reference proteome</keyword>
<evidence type="ECO:0000256" key="15">
    <source>
        <dbReference type="SAM" id="MobiDB-lite"/>
    </source>
</evidence>
<evidence type="ECO:0000256" key="13">
    <source>
        <dbReference type="ARBA" id="ARBA00034000"/>
    </source>
</evidence>
<dbReference type="KEGG" id="tab:CIG75_06045"/>
<dbReference type="SUPFAM" id="SSF49265">
    <property type="entry name" value="Fibronectin type III"/>
    <property type="match status" value="2"/>
</dbReference>
<comment type="subcellular location">
    <subcellularLocation>
        <location evidence="1">Cell membrane</location>
    </subcellularLocation>
</comment>
<accession>A0A223CZ28</accession>
<dbReference type="SUPFAM" id="SSF56601">
    <property type="entry name" value="beta-lactamase/transpeptidase-like"/>
    <property type="match status" value="1"/>
</dbReference>
<evidence type="ECO:0000256" key="11">
    <source>
        <dbReference type="ARBA" id="ARBA00023268"/>
    </source>
</evidence>
<dbReference type="InterPro" id="IPR036116">
    <property type="entry name" value="FN3_sf"/>
</dbReference>
<protein>
    <recommendedName>
        <fullName evidence="16">Fibronectin type-III domain-containing protein</fullName>
    </recommendedName>
</protein>
<dbReference type="Pfam" id="PF00905">
    <property type="entry name" value="Transpeptidase"/>
    <property type="match status" value="1"/>
</dbReference>
<sequence length="1068" mass="116421">MEENNTRTDQHKKKPKKKKRRWVKFVKIFLFIFLAVAIIGGGAAAGFVASLVKKAPDLDLNAITNMASKTKVFDSEGQFMFELQGDGDREIIKSLQDTSPYIVDAFVAAEDKDFYKHFGVNPYAIARATAQNLLGGNIVSGASTITQQTIKNAMFPEQERSIERKVQEAALAIQLEQRLGKDEIMLTYLNWIYFGKSGPSNLYGIERASKAIFGIPSKDLNLAQSTVLAALPNNPSLFNPYTNFEATLERQEYILQGMLEAQFITPQEYQEAKAYDVGADITAQKEKTSVQGGEFAHLVAEVETRAAGKLFDTGKYDSLDKAREALFRGGYEIHTTINRKMQNKLDSVIDNDQLYPDNISYTVTDNSGKQIEVENAMMQSGATLIENKTGKILSMAGGRKYEIDQVNHTTQPRQPGSTMKPIAVYGPALEKKMIGSGSAIDDVPMVWPDLNAADGKYFPKNWDSKFHGLMTVRTALEQSYNIPALKVFHDLTPAVGLDFLRQMGVTTLEDTDANLAAAIGGLSHGLTVTEATHAFSTLPNMGASSDAYMIELINDREGKSIYKHESITTQVFNPNTSYILTDMLKDVVRKGTASDIGAKFSGYEVAGKTGSTDVDKDAWFVGYTPDVTLGIWAGYNIPYTLQSAYQKNLPKTLWSSIMTDILPMIDNRTKSFPGNPGGVRQVTVCRLSGKIPTELCQAEHTVSSELFIAGTEPTEQCAVHVKAKYYEVGDKKYLAKDDTPSYLVKEGIFIKREKYTLPNNDKRWLPLDHEKELPSDKDPRSGIEELGTTRVPSNVKITNTSDSSISIAWNRVADAKSYLVLRADSEAGPFQIVSEVKDTMYTDTAVQKGKLYAYRIVSIDKEGLQSDPSQTVTATPGAVQLAPPTGIKTQAGTMGVTVLWQPAQGATSYAIYRSTEPAGSYQKIGNSNGTSFDDVSALPGVTFFYKVASIAGGKESNMSSAVPGALNGNDGENNPDQPVQAPAGVTVTDPKSGNSLVIGWKLSKGAVSYKIERSTDGATWVALGTTSDNGYFDTGLSTGQKYFYRILATDGNGKQSAPSAVASGIPSQ</sequence>
<dbReference type="InterPro" id="IPR001264">
    <property type="entry name" value="Glyco_trans_51"/>
</dbReference>
<feature type="region of interest" description="Disordered" evidence="15">
    <location>
        <begin position="768"/>
        <end position="788"/>
    </location>
</feature>
<evidence type="ECO:0000259" key="16">
    <source>
        <dbReference type="PROSITE" id="PS50853"/>
    </source>
</evidence>
<dbReference type="PANTHER" id="PTHR32282:SF11">
    <property type="entry name" value="PENICILLIN-BINDING PROTEIN 1B"/>
    <property type="match status" value="1"/>
</dbReference>
<dbReference type="PROSITE" id="PS50853">
    <property type="entry name" value="FN3"/>
    <property type="match status" value="2"/>
</dbReference>
<keyword evidence="9" id="KW-0573">Peptidoglycan synthesis</keyword>
<dbReference type="GO" id="GO:0008658">
    <property type="term" value="F:penicillin binding"/>
    <property type="evidence" value="ECO:0007669"/>
    <property type="project" value="InterPro"/>
</dbReference>
<evidence type="ECO:0000313" key="17">
    <source>
        <dbReference type="EMBL" id="ASS74598.1"/>
    </source>
</evidence>
<evidence type="ECO:0000256" key="6">
    <source>
        <dbReference type="ARBA" id="ARBA00022679"/>
    </source>
</evidence>
<dbReference type="GO" id="GO:0009252">
    <property type="term" value="P:peptidoglycan biosynthetic process"/>
    <property type="evidence" value="ECO:0007669"/>
    <property type="project" value="UniProtKB-KW"/>
</dbReference>
<evidence type="ECO:0000256" key="4">
    <source>
        <dbReference type="ARBA" id="ARBA00022670"/>
    </source>
</evidence>
<keyword evidence="3" id="KW-0121">Carboxypeptidase</keyword>
<evidence type="ECO:0000256" key="3">
    <source>
        <dbReference type="ARBA" id="ARBA00022645"/>
    </source>
</evidence>
<dbReference type="GO" id="GO:0006508">
    <property type="term" value="P:proteolysis"/>
    <property type="evidence" value="ECO:0007669"/>
    <property type="project" value="UniProtKB-KW"/>
</dbReference>
<dbReference type="EMBL" id="CP022657">
    <property type="protein sequence ID" value="ASS74598.1"/>
    <property type="molecule type" value="Genomic_DNA"/>
</dbReference>
<dbReference type="OrthoDB" id="9766909at2"/>
<dbReference type="InterPro" id="IPR023346">
    <property type="entry name" value="Lysozyme-like_dom_sf"/>
</dbReference>
<comment type="catalytic activity">
    <reaction evidence="14">
        <text>[GlcNAc-(1-&gt;4)-Mur2Ac(oyl-L-Ala-gamma-D-Glu-L-Lys-D-Ala-D-Ala)](n)-di-trans,octa-cis-undecaprenyl diphosphate + beta-D-GlcNAc-(1-&gt;4)-Mur2Ac(oyl-L-Ala-gamma-D-Glu-L-Lys-D-Ala-D-Ala)-di-trans,octa-cis-undecaprenyl diphosphate = [GlcNAc-(1-&gt;4)-Mur2Ac(oyl-L-Ala-gamma-D-Glu-L-Lys-D-Ala-D-Ala)](n+1)-di-trans,octa-cis-undecaprenyl diphosphate + di-trans,octa-cis-undecaprenyl diphosphate + H(+)</text>
        <dbReference type="Rhea" id="RHEA:23708"/>
        <dbReference type="Rhea" id="RHEA-COMP:9602"/>
        <dbReference type="Rhea" id="RHEA-COMP:9603"/>
        <dbReference type="ChEBI" id="CHEBI:15378"/>
        <dbReference type="ChEBI" id="CHEBI:58405"/>
        <dbReference type="ChEBI" id="CHEBI:60033"/>
        <dbReference type="ChEBI" id="CHEBI:78435"/>
        <dbReference type="EC" id="2.4.99.28"/>
    </reaction>
</comment>
<evidence type="ECO:0000256" key="9">
    <source>
        <dbReference type="ARBA" id="ARBA00022984"/>
    </source>
</evidence>
<dbReference type="GO" id="GO:0030288">
    <property type="term" value="C:outer membrane-bounded periplasmic space"/>
    <property type="evidence" value="ECO:0007669"/>
    <property type="project" value="TreeGrafter"/>
</dbReference>
<feature type="region of interest" description="Disordered" evidence="15">
    <location>
        <begin position="958"/>
        <end position="977"/>
    </location>
</feature>
<keyword evidence="5" id="KW-0328">Glycosyltransferase</keyword>
<reference evidence="17 18" key="1">
    <citation type="journal article" date="2015" name="Int. J. Syst. Evol. Microbiol.">
        <title>Tumebacillus algifaecis sp. nov., isolated from decomposing algal scum.</title>
        <authorList>
            <person name="Wu Y.F."/>
            <person name="Zhang B."/>
            <person name="Xing P."/>
            <person name="Wu Q.L."/>
            <person name="Liu S.J."/>
        </authorList>
    </citation>
    <scope>NUCLEOTIDE SEQUENCE [LARGE SCALE GENOMIC DNA]</scope>
    <source>
        <strain evidence="17 18">THMBR28</strain>
    </source>
</reference>
<keyword evidence="10" id="KW-0472">Membrane</keyword>
<evidence type="ECO:0000256" key="14">
    <source>
        <dbReference type="ARBA" id="ARBA00049902"/>
    </source>
</evidence>
<evidence type="ECO:0000256" key="12">
    <source>
        <dbReference type="ARBA" id="ARBA00023316"/>
    </source>
</evidence>
<keyword evidence="4" id="KW-0645">Protease</keyword>
<organism evidence="17 18">
    <name type="scientific">Tumebacillus algifaecis</name>
    <dbReference type="NCBI Taxonomy" id="1214604"/>
    <lineage>
        <taxon>Bacteria</taxon>
        <taxon>Bacillati</taxon>
        <taxon>Bacillota</taxon>
        <taxon>Bacilli</taxon>
        <taxon>Bacillales</taxon>
        <taxon>Alicyclobacillaceae</taxon>
        <taxon>Tumebacillus</taxon>
    </lineage>
</organism>
<dbReference type="GO" id="GO:0008955">
    <property type="term" value="F:peptidoglycan glycosyltransferase activity"/>
    <property type="evidence" value="ECO:0007669"/>
    <property type="project" value="UniProtKB-EC"/>
</dbReference>
<evidence type="ECO:0000313" key="18">
    <source>
        <dbReference type="Proteomes" id="UP000214688"/>
    </source>
</evidence>
<dbReference type="GO" id="GO:0009002">
    <property type="term" value="F:serine-type D-Ala-D-Ala carboxypeptidase activity"/>
    <property type="evidence" value="ECO:0007669"/>
    <property type="project" value="UniProtKB-EC"/>
</dbReference>
<comment type="catalytic activity">
    <reaction evidence="13">
        <text>Preferential cleavage: (Ac)2-L-Lys-D-Ala-|-D-Ala. Also transpeptidation of peptidyl-alanyl moieties that are N-acyl substituents of D-alanine.</text>
        <dbReference type="EC" id="3.4.16.4"/>
    </reaction>
</comment>
<dbReference type="SMART" id="SM00060">
    <property type="entry name" value="FN3"/>
    <property type="match status" value="3"/>
</dbReference>
<name>A0A223CZ28_9BACL</name>
<dbReference type="AlphaFoldDB" id="A0A223CZ28"/>
<feature type="compositionally biased region" description="Basic and acidic residues" evidence="15">
    <location>
        <begin position="768"/>
        <end position="783"/>
    </location>
</feature>
<dbReference type="Pfam" id="PF00912">
    <property type="entry name" value="Transgly"/>
    <property type="match status" value="1"/>
</dbReference>
<evidence type="ECO:0000256" key="7">
    <source>
        <dbReference type="ARBA" id="ARBA00022801"/>
    </source>
</evidence>
<keyword evidence="7" id="KW-0378">Hydrolase</keyword>
<dbReference type="InterPro" id="IPR036950">
    <property type="entry name" value="PBP_transglycosylase"/>
</dbReference>
<dbReference type="GO" id="GO:0005886">
    <property type="term" value="C:plasma membrane"/>
    <property type="evidence" value="ECO:0007669"/>
    <property type="project" value="UniProtKB-SubCell"/>
</dbReference>
<dbReference type="InterPro" id="IPR003961">
    <property type="entry name" value="FN3_dom"/>
</dbReference>
<dbReference type="Proteomes" id="UP000214688">
    <property type="component" value="Chromosome"/>
</dbReference>
<dbReference type="Gene3D" id="2.60.40.10">
    <property type="entry name" value="Immunoglobulins"/>
    <property type="match status" value="3"/>
</dbReference>
<dbReference type="PANTHER" id="PTHR32282">
    <property type="entry name" value="BINDING PROTEIN TRANSPEPTIDASE, PUTATIVE-RELATED"/>
    <property type="match status" value="1"/>
</dbReference>
<dbReference type="GO" id="GO:0071555">
    <property type="term" value="P:cell wall organization"/>
    <property type="evidence" value="ECO:0007669"/>
    <property type="project" value="UniProtKB-KW"/>
</dbReference>
<dbReference type="InterPro" id="IPR012338">
    <property type="entry name" value="Beta-lactam/transpept-like"/>
</dbReference>
<dbReference type="RefSeq" id="WP_094235848.1">
    <property type="nucleotide sequence ID" value="NZ_CP022657.1"/>
</dbReference>